<dbReference type="Gene3D" id="3.20.20.70">
    <property type="entry name" value="Aldolase class I"/>
    <property type="match status" value="1"/>
</dbReference>
<evidence type="ECO:0000313" key="4">
    <source>
        <dbReference type="EMBL" id="GID77344.1"/>
    </source>
</evidence>
<dbReference type="SUPFAM" id="SSF51412">
    <property type="entry name" value="Inosine monophosphate dehydrogenase (IMPDH)"/>
    <property type="match status" value="1"/>
</dbReference>
<protein>
    <submittedName>
        <fullName evidence="4">Monooxygenase</fullName>
    </submittedName>
</protein>
<evidence type="ECO:0000256" key="3">
    <source>
        <dbReference type="ARBA" id="ARBA00023002"/>
    </source>
</evidence>
<dbReference type="PANTHER" id="PTHR32332:SF38">
    <property type="entry name" value="MONOOXYGENASE RV1533-RELATED"/>
    <property type="match status" value="1"/>
</dbReference>
<dbReference type="RefSeq" id="WP_203771214.1">
    <property type="nucleotide sequence ID" value="NZ_BAAABO010000002.1"/>
</dbReference>
<keyword evidence="1" id="KW-0285">Flavoprotein</keyword>
<proteinExistence type="predicted"/>
<accession>A0ABQ3YBG1</accession>
<dbReference type="InterPro" id="IPR004136">
    <property type="entry name" value="NMO"/>
</dbReference>
<keyword evidence="2" id="KW-0288">FMN</keyword>
<keyword evidence="4" id="KW-0503">Monooxygenase</keyword>
<dbReference type="GO" id="GO:0004497">
    <property type="term" value="F:monooxygenase activity"/>
    <property type="evidence" value="ECO:0007669"/>
    <property type="project" value="UniProtKB-KW"/>
</dbReference>
<evidence type="ECO:0000256" key="1">
    <source>
        <dbReference type="ARBA" id="ARBA00022630"/>
    </source>
</evidence>
<organism evidence="4 5">
    <name type="scientific">Paractinoplanes deccanensis</name>
    <dbReference type="NCBI Taxonomy" id="113561"/>
    <lineage>
        <taxon>Bacteria</taxon>
        <taxon>Bacillati</taxon>
        <taxon>Actinomycetota</taxon>
        <taxon>Actinomycetes</taxon>
        <taxon>Micromonosporales</taxon>
        <taxon>Micromonosporaceae</taxon>
        <taxon>Paractinoplanes</taxon>
    </lineage>
</organism>
<keyword evidence="5" id="KW-1185">Reference proteome</keyword>
<sequence>MRTALTDLLGVEHPIVGFNRSPAVVAAVTNAGGFGVLAASAYSPAELDAQLTWIEEQVEGKPYGVDLLVPSKFVAGDPSRLVESLRAQIPPSHIAFVHSLLDKYDIPVSPQVVDHSEVAAAITPAGAPALLDVAFRHPIALIANALGTPPPDLVTRAKEAGVVVASLVGKAQHAERQIEAGVDVLVAQGTEAGGHTGTIATMVLTPEIVDIAGDRPVLAAGGIADGRQMAAALALGAAGVWCGSVWLSSAEDVAVQAIKDKFLAATSGDTVRSPTRTGKPARQLRTAWHDEWDAPGSPEPLPLPLQLMLVEEAWQHIDAAAQAGHEGALKLESFFVGQVVGSFRDIRPAGEITRRMAADCERRIAELGGLLAAS</sequence>
<evidence type="ECO:0000256" key="2">
    <source>
        <dbReference type="ARBA" id="ARBA00022643"/>
    </source>
</evidence>
<dbReference type="CDD" id="cd04730">
    <property type="entry name" value="NPD_like"/>
    <property type="match status" value="1"/>
</dbReference>
<gene>
    <name evidence="4" type="ORF">Ade02nite_59850</name>
</gene>
<evidence type="ECO:0000313" key="5">
    <source>
        <dbReference type="Proteomes" id="UP000609879"/>
    </source>
</evidence>
<reference evidence="4 5" key="1">
    <citation type="submission" date="2021-01" db="EMBL/GenBank/DDBJ databases">
        <title>Whole genome shotgun sequence of Actinoplanes deccanensis NBRC 13994.</title>
        <authorList>
            <person name="Komaki H."/>
            <person name="Tamura T."/>
        </authorList>
    </citation>
    <scope>NUCLEOTIDE SEQUENCE [LARGE SCALE GENOMIC DNA]</scope>
    <source>
        <strain evidence="4 5">NBRC 13994</strain>
    </source>
</reference>
<dbReference type="Pfam" id="PF03060">
    <property type="entry name" value="NMO"/>
    <property type="match status" value="1"/>
</dbReference>
<comment type="caution">
    <text evidence="4">The sequence shown here is derived from an EMBL/GenBank/DDBJ whole genome shotgun (WGS) entry which is preliminary data.</text>
</comment>
<keyword evidence="3" id="KW-0560">Oxidoreductase</keyword>
<dbReference type="InterPro" id="IPR013785">
    <property type="entry name" value="Aldolase_TIM"/>
</dbReference>
<dbReference type="Proteomes" id="UP000609879">
    <property type="component" value="Unassembled WGS sequence"/>
</dbReference>
<dbReference type="PANTHER" id="PTHR32332">
    <property type="entry name" value="2-NITROPROPANE DIOXYGENASE"/>
    <property type="match status" value="1"/>
</dbReference>
<name>A0ABQ3YBG1_9ACTN</name>
<dbReference type="EMBL" id="BOMI01000117">
    <property type="protein sequence ID" value="GID77344.1"/>
    <property type="molecule type" value="Genomic_DNA"/>
</dbReference>